<dbReference type="PANTHER" id="PTHR33384">
    <property type="entry name" value="EXPRESSED PROTEIN"/>
    <property type="match status" value="1"/>
</dbReference>
<name>A0A6I9R6M2_ELAGV</name>
<dbReference type="RefSeq" id="XP_073108537.1">
    <property type="nucleotide sequence ID" value="XM_073252436.1"/>
</dbReference>
<accession>A0A6I9R6M2</accession>
<organism evidence="1 2">
    <name type="scientific">Elaeis guineensis var. tenera</name>
    <name type="common">Oil palm</name>
    <dbReference type="NCBI Taxonomy" id="51953"/>
    <lineage>
        <taxon>Eukaryota</taxon>
        <taxon>Viridiplantae</taxon>
        <taxon>Streptophyta</taxon>
        <taxon>Embryophyta</taxon>
        <taxon>Tracheophyta</taxon>
        <taxon>Spermatophyta</taxon>
        <taxon>Magnoliopsida</taxon>
        <taxon>Liliopsida</taxon>
        <taxon>Arecaceae</taxon>
        <taxon>Arecoideae</taxon>
        <taxon>Cocoseae</taxon>
        <taxon>Elaeidinae</taxon>
        <taxon>Elaeis</taxon>
    </lineage>
</organism>
<dbReference type="FunCoup" id="A0A6I9R6M2">
    <property type="interactions" value="2754"/>
</dbReference>
<sequence length="174" mass="18539">MMNRFGSRKSGFAACEEMRGVAERNESVVCPKPRRLTQLTAGVDPVRPFRWHACTQVELLCESKAGTELLDIFLTKGAEATQVASSPPFFCGSPPSRASNPLVHDARFGEEKPVGPSLLPHAIIPSGSPVGPATSASRKGCGPTKFGLKPAAMRVEGFDCLDRDRRGCGITAIA</sequence>
<proteinExistence type="predicted"/>
<evidence type="ECO:0000313" key="1">
    <source>
        <dbReference type="Proteomes" id="UP000504607"/>
    </source>
</evidence>
<dbReference type="PANTHER" id="PTHR33384:SF1">
    <property type="entry name" value="EXPRESSED PROTEIN"/>
    <property type="match status" value="1"/>
</dbReference>
<dbReference type="Proteomes" id="UP000504607">
    <property type="component" value="Chromosome 1"/>
</dbReference>
<dbReference type="InParanoid" id="A0A6I9R6M2"/>
<gene>
    <name evidence="2" type="primary">LOC105045048</name>
</gene>
<keyword evidence="1" id="KW-1185">Reference proteome</keyword>
<dbReference type="GeneID" id="105045048"/>
<dbReference type="AlphaFoldDB" id="A0A6I9R6M2"/>
<protein>
    <submittedName>
        <fullName evidence="2">Uncharacterized protein LOC105045048</fullName>
    </submittedName>
</protein>
<dbReference type="OrthoDB" id="748203at2759"/>
<reference evidence="2" key="1">
    <citation type="submission" date="2025-08" db="UniProtKB">
        <authorList>
            <consortium name="RefSeq"/>
        </authorList>
    </citation>
    <scope>IDENTIFICATION</scope>
</reference>
<dbReference type="RefSeq" id="XP_010921520.1">
    <property type="nucleotide sequence ID" value="XM_010923218.3"/>
</dbReference>
<evidence type="ECO:0000313" key="2">
    <source>
        <dbReference type="RefSeq" id="XP_010921520.1"/>
    </source>
</evidence>